<dbReference type="InterPro" id="IPR001810">
    <property type="entry name" value="F-box_dom"/>
</dbReference>
<evidence type="ECO:0000259" key="1">
    <source>
        <dbReference type="PROSITE" id="PS50181"/>
    </source>
</evidence>
<feature type="domain" description="F-box" evidence="1">
    <location>
        <begin position="31"/>
        <end position="77"/>
    </location>
</feature>
<dbReference type="AlphaFoldDB" id="A0A9P3GKV6"/>
<name>A0A9P3GKV6_9APHY</name>
<sequence length="543" mass="59822">MASTPRTAASMSRPMPHPTAPDLLARLMHGPKTILSLPDDVMLEIIAFIRVKDILTLRQTCKKLSKLTRSRWVWTNAVTQHVIEKGLPMPASHPGLKSLSAVHLEVRVVHAAKLHDNWYSHNPKPRQAVEFEARCMVDDLADVPTSPVSQVLFMPGRSGEFLLVLAGKRLSCWEVPLDGSGAYEIVCIHEDGVFIEEVIVNEDPDHGRGEFAFWARRPGNDANVTLYIASLDTFHGRIEVSMSCSPLVRIAAPLHLMHGNFLVTGDFPVLWYLAAPPKKQNSTGLVGGLVVEGSNVVLTVKIIGQYVLVARQQEFQVFSLPDHSPEHGIKGPAELLATFHWDSPAREVVIAVRDESKRDATAPPSNSWPSGAVTVLLRENNDGFNMLKQYDFLPNTEGRPSAGTKAVLPFILPSGCTQVVPVAPSFCGLAVWPSGRGFWVQTNNVETNHMQFPARCVMGFDIASPRQAQAISTEREAKSPSLPGVNRNANIVHFCEGPLYARRCDMSHILRKRYALKTVDLEDVIGRLAIGDKDGKVEVLDYA</sequence>
<dbReference type="Proteomes" id="UP000703269">
    <property type="component" value="Unassembled WGS sequence"/>
</dbReference>
<evidence type="ECO:0000313" key="2">
    <source>
        <dbReference type="EMBL" id="GJE97743.1"/>
    </source>
</evidence>
<evidence type="ECO:0000313" key="3">
    <source>
        <dbReference type="Proteomes" id="UP000703269"/>
    </source>
</evidence>
<gene>
    <name evidence="2" type="ORF">PsYK624_139640</name>
</gene>
<organism evidence="2 3">
    <name type="scientific">Phanerochaete sordida</name>
    <dbReference type="NCBI Taxonomy" id="48140"/>
    <lineage>
        <taxon>Eukaryota</taxon>
        <taxon>Fungi</taxon>
        <taxon>Dikarya</taxon>
        <taxon>Basidiomycota</taxon>
        <taxon>Agaricomycotina</taxon>
        <taxon>Agaricomycetes</taxon>
        <taxon>Polyporales</taxon>
        <taxon>Phanerochaetaceae</taxon>
        <taxon>Phanerochaete</taxon>
    </lineage>
</organism>
<dbReference type="Pfam" id="PF00646">
    <property type="entry name" value="F-box"/>
    <property type="match status" value="1"/>
</dbReference>
<proteinExistence type="predicted"/>
<protein>
    <submittedName>
        <fullName evidence="2">F-box protein</fullName>
    </submittedName>
</protein>
<dbReference type="SMART" id="SM00256">
    <property type="entry name" value="FBOX"/>
    <property type="match status" value="1"/>
</dbReference>
<dbReference type="EMBL" id="BPQB01000076">
    <property type="protein sequence ID" value="GJE97743.1"/>
    <property type="molecule type" value="Genomic_DNA"/>
</dbReference>
<dbReference type="SUPFAM" id="SSF81383">
    <property type="entry name" value="F-box domain"/>
    <property type="match status" value="1"/>
</dbReference>
<dbReference type="InterPro" id="IPR036047">
    <property type="entry name" value="F-box-like_dom_sf"/>
</dbReference>
<dbReference type="PROSITE" id="PS50181">
    <property type="entry name" value="FBOX"/>
    <property type="match status" value="1"/>
</dbReference>
<dbReference type="Gene3D" id="1.20.1280.50">
    <property type="match status" value="1"/>
</dbReference>
<accession>A0A9P3GKV6</accession>
<dbReference type="OrthoDB" id="2688364at2759"/>
<comment type="caution">
    <text evidence="2">The sequence shown here is derived from an EMBL/GenBank/DDBJ whole genome shotgun (WGS) entry which is preliminary data.</text>
</comment>
<keyword evidence="3" id="KW-1185">Reference proteome</keyword>
<reference evidence="2 3" key="1">
    <citation type="submission" date="2021-08" db="EMBL/GenBank/DDBJ databases">
        <title>Draft Genome Sequence of Phanerochaete sordida strain YK-624.</title>
        <authorList>
            <person name="Mori T."/>
            <person name="Dohra H."/>
            <person name="Suzuki T."/>
            <person name="Kawagishi H."/>
            <person name="Hirai H."/>
        </authorList>
    </citation>
    <scope>NUCLEOTIDE SEQUENCE [LARGE SCALE GENOMIC DNA]</scope>
    <source>
        <strain evidence="2 3">YK-624</strain>
    </source>
</reference>